<dbReference type="GO" id="GO:0005739">
    <property type="term" value="C:mitochondrion"/>
    <property type="evidence" value="ECO:0007669"/>
    <property type="project" value="UniProtKB-SubCell"/>
</dbReference>
<dbReference type="PROSITE" id="PS50305">
    <property type="entry name" value="SIRTUIN"/>
    <property type="match status" value="1"/>
</dbReference>
<name>A0A4Y7TRX0_COPMI</name>
<proteinExistence type="inferred from homology"/>
<dbReference type="Proteomes" id="UP000298030">
    <property type="component" value="Unassembled WGS sequence"/>
</dbReference>
<evidence type="ECO:0000313" key="8">
    <source>
        <dbReference type="EMBL" id="TEB36741.1"/>
    </source>
</evidence>
<comment type="caution">
    <text evidence="8">The sequence shown here is derived from an EMBL/GenBank/DDBJ whole genome shotgun (WGS) entry which is preliminary data.</text>
</comment>
<comment type="similarity">
    <text evidence="2">Belongs to the sirtuin family. Class I subfamily.</text>
</comment>
<keyword evidence="6" id="KW-0862">Zinc</keyword>
<keyword evidence="3" id="KW-0808">Transferase</keyword>
<evidence type="ECO:0000313" key="9">
    <source>
        <dbReference type="Proteomes" id="UP000298030"/>
    </source>
</evidence>
<keyword evidence="6" id="KW-0479">Metal-binding</keyword>
<dbReference type="Pfam" id="PF02146">
    <property type="entry name" value="SIR2"/>
    <property type="match status" value="2"/>
</dbReference>
<dbReference type="InterPro" id="IPR003000">
    <property type="entry name" value="Sirtuin"/>
</dbReference>
<protein>
    <submittedName>
        <fullName evidence="8">DHS-like NAD/FAD-binding domain-containing protein</fullName>
    </submittedName>
</protein>
<comment type="subcellular location">
    <subcellularLocation>
        <location evidence="1">Mitochondrion</location>
    </subcellularLocation>
</comment>
<dbReference type="STRING" id="71717.A0A4Y7TRX0"/>
<dbReference type="InterPro" id="IPR026591">
    <property type="entry name" value="Sirtuin_cat_small_dom_sf"/>
</dbReference>
<reference evidence="8 9" key="1">
    <citation type="journal article" date="2019" name="Nat. Ecol. Evol.">
        <title>Megaphylogeny resolves global patterns of mushroom evolution.</title>
        <authorList>
            <person name="Varga T."/>
            <person name="Krizsan K."/>
            <person name="Foldi C."/>
            <person name="Dima B."/>
            <person name="Sanchez-Garcia M."/>
            <person name="Sanchez-Ramirez S."/>
            <person name="Szollosi G.J."/>
            <person name="Szarkandi J.G."/>
            <person name="Papp V."/>
            <person name="Albert L."/>
            <person name="Andreopoulos W."/>
            <person name="Angelini C."/>
            <person name="Antonin V."/>
            <person name="Barry K.W."/>
            <person name="Bougher N.L."/>
            <person name="Buchanan P."/>
            <person name="Buyck B."/>
            <person name="Bense V."/>
            <person name="Catcheside P."/>
            <person name="Chovatia M."/>
            <person name="Cooper J."/>
            <person name="Damon W."/>
            <person name="Desjardin D."/>
            <person name="Finy P."/>
            <person name="Geml J."/>
            <person name="Haridas S."/>
            <person name="Hughes K."/>
            <person name="Justo A."/>
            <person name="Karasinski D."/>
            <person name="Kautmanova I."/>
            <person name="Kiss B."/>
            <person name="Kocsube S."/>
            <person name="Kotiranta H."/>
            <person name="LaButti K.M."/>
            <person name="Lechner B.E."/>
            <person name="Liimatainen K."/>
            <person name="Lipzen A."/>
            <person name="Lukacs Z."/>
            <person name="Mihaltcheva S."/>
            <person name="Morgado L.N."/>
            <person name="Niskanen T."/>
            <person name="Noordeloos M.E."/>
            <person name="Ohm R.A."/>
            <person name="Ortiz-Santana B."/>
            <person name="Ovrebo C."/>
            <person name="Racz N."/>
            <person name="Riley R."/>
            <person name="Savchenko A."/>
            <person name="Shiryaev A."/>
            <person name="Soop K."/>
            <person name="Spirin V."/>
            <person name="Szebenyi C."/>
            <person name="Tomsovsky M."/>
            <person name="Tulloss R.E."/>
            <person name="Uehling J."/>
            <person name="Grigoriev I.V."/>
            <person name="Vagvolgyi C."/>
            <person name="Papp T."/>
            <person name="Martin F.M."/>
            <person name="Miettinen O."/>
            <person name="Hibbett D.S."/>
            <person name="Nagy L.G."/>
        </authorList>
    </citation>
    <scope>NUCLEOTIDE SEQUENCE [LARGE SCALE GENOMIC DNA]</scope>
    <source>
        <strain evidence="8 9">FP101781</strain>
    </source>
</reference>
<dbReference type="OrthoDB" id="2919105at2759"/>
<dbReference type="InterPro" id="IPR026590">
    <property type="entry name" value="Ssirtuin_cat_dom"/>
</dbReference>
<keyword evidence="9" id="KW-1185">Reference proteome</keyword>
<organism evidence="8 9">
    <name type="scientific">Coprinellus micaceus</name>
    <name type="common">Glistening ink-cap mushroom</name>
    <name type="synonym">Coprinus micaceus</name>
    <dbReference type="NCBI Taxonomy" id="71717"/>
    <lineage>
        <taxon>Eukaryota</taxon>
        <taxon>Fungi</taxon>
        <taxon>Dikarya</taxon>
        <taxon>Basidiomycota</taxon>
        <taxon>Agaricomycotina</taxon>
        <taxon>Agaricomycetes</taxon>
        <taxon>Agaricomycetidae</taxon>
        <taxon>Agaricales</taxon>
        <taxon>Agaricineae</taxon>
        <taxon>Psathyrellaceae</taxon>
        <taxon>Coprinellus</taxon>
    </lineage>
</organism>
<dbReference type="InterPro" id="IPR050134">
    <property type="entry name" value="NAD-dep_sirtuin_deacylases"/>
</dbReference>
<dbReference type="PANTHER" id="PTHR11085:SF8">
    <property type="entry name" value="NAD-DEPENDENT HISTONE DEACETYLASE HST3"/>
    <property type="match status" value="1"/>
</dbReference>
<feature type="active site" description="Proton acceptor" evidence="6">
    <location>
        <position position="169"/>
    </location>
</feature>
<keyword evidence="5" id="KW-0496">Mitochondrion</keyword>
<evidence type="ECO:0000259" key="7">
    <source>
        <dbReference type="PROSITE" id="PS50305"/>
    </source>
</evidence>
<feature type="binding site" evidence="6">
    <location>
        <position position="177"/>
    </location>
    <ligand>
        <name>Zn(2+)</name>
        <dbReference type="ChEBI" id="CHEBI:29105"/>
    </ligand>
</feature>
<dbReference type="InterPro" id="IPR029035">
    <property type="entry name" value="DHS-like_NAD/FAD-binding_dom"/>
</dbReference>
<feature type="binding site" evidence="6">
    <location>
        <position position="180"/>
    </location>
    <ligand>
        <name>Zn(2+)</name>
        <dbReference type="ChEBI" id="CHEBI:29105"/>
    </ligand>
</feature>
<feature type="domain" description="Deacetylase sirtuin-type" evidence="7">
    <location>
        <begin position="13"/>
        <end position="344"/>
    </location>
</feature>
<dbReference type="SUPFAM" id="SSF52467">
    <property type="entry name" value="DHS-like NAD/FAD-binding domain"/>
    <property type="match status" value="1"/>
</dbReference>
<dbReference type="AlphaFoldDB" id="A0A4Y7TRX0"/>
<evidence type="ECO:0000256" key="4">
    <source>
        <dbReference type="ARBA" id="ARBA00023027"/>
    </source>
</evidence>
<evidence type="ECO:0000256" key="1">
    <source>
        <dbReference type="ARBA" id="ARBA00004173"/>
    </source>
</evidence>
<gene>
    <name evidence="8" type="ORF">FA13DRAFT_1622767</name>
</gene>
<dbReference type="Gene3D" id="3.30.1600.10">
    <property type="entry name" value="SIR2/SIRT2 'Small Domain"/>
    <property type="match status" value="1"/>
</dbReference>
<dbReference type="EMBL" id="QPFP01000005">
    <property type="protein sequence ID" value="TEB36741.1"/>
    <property type="molecule type" value="Genomic_DNA"/>
</dbReference>
<sequence>MTITLDLAEAATNSHTRRALNELSAAVVKKKKIVVVTGAGISCSCGIPDFRSSDGLYNMVKERYPDVVMKGRDLFDASLFRDTTSTSVFYSFIAELKKKIDEASPSPTHTFIKTLDSKNKLLRSYTQNIDGLEERVGLVGSSGDAAKSSGSGKNAGKLRVKEVRNVQLHGDIHRVRCIMCSAEFPCAEEHLDAFLEGTAPDCPECLSRSEARVARSARAIRVGSLRPAIVLYDEPHPLGEDIGTIQMADVNKKPDLLIIMGTSMKVHGLKQLVKDFAKTIRSNAPTTSSTVSPSKRPCRVLFVNKTAPSSEWADIIDYHIAGDTDAWVTKVVEDWKRIRPSDWEIQQTLDGTDSFKTIKANAATTQMVKKKGMFGFSLYHRSTG</sequence>
<dbReference type="GO" id="GO:0005634">
    <property type="term" value="C:nucleus"/>
    <property type="evidence" value="ECO:0007669"/>
    <property type="project" value="TreeGrafter"/>
</dbReference>
<evidence type="ECO:0000256" key="6">
    <source>
        <dbReference type="PROSITE-ProRule" id="PRU00236"/>
    </source>
</evidence>
<dbReference type="GO" id="GO:0046872">
    <property type="term" value="F:metal ion binding"/>
    <property type="evidence" value="ECO:0007669"/>
    <property type="project" value="UniProtKB-KW"/>
</dbReference>
<evidence type="ECO:0000256" key="5">
    <source>
        <dbReference type="ARBA" id="ARBA00023128"/>
    </source>
</evidence>
<feature type="binding site" evidence="6">
    <location>
        <position position="205"/>
    </location>
    <ligand>
        <name>Zn(2+)</name>
        <dbReference type="ChEBI" id="CHEBI:29105"/>
    </ligand>
</feature>
<feature type="binding site" evidence="6">
    <location>
        <position position="202"/>
    </location>
    <ligand>
        <name>Zn(2+)</name>
        <dbReference type="ChEBI" id="CHEBI:29105"/>
    </ligand>
</feature>
<dbReference type="PANTHER" id="PTHR11085">
    <property type="entry name" value="NAD-DEPENDENT PROTEIN DEACYLASE SIRTUIN-5, MITOCHONDRIAL-RELATED"/>
    <property type="match status" value="1"/>
</dbReference>
<dbReference type="Gene3D" id="3.40.50.1220">
    <property type="entry name" value="TPP-binding domain"/>
    <property type="match status" value="1"/>
</dbReference>
<dbReference type="GO" id="GO:0017136">
    <property type="term" value="F:histone deacetylase activity, NAD-dependent"/>
    <property type="evidence" value="ECO:0007669"/>
    <property type="project" value="TreeGrafter"/>
</dbReference>
<dbReference type="GO" id="GO:0070403">
    <property type="term" value="F:NAD+ binding"/>
    <property type="evidence" value="ECO:0007669"/>
    <property type="project" value="InterPro"/>
</dbReference>
<accession>A0A4Y7TRX0</accession>
<keyword evidence="4" id="KW-0520">NAD</keyword>
<evidence type="ECO:0000256" key="3">
    <source>
        <dbReference type="ARBA" id="ARBA00022679"/>
    </source>
</evidence>
<evidence type="ECO:0000256" key="2">
    <source>
        <dbReference type="ARBA" id="ARBA00006924"/>
    </source>
</evidence>